<dbReference type="InterPro" id="IPR002509">
    <property type="entry name" value="NODB_dom"/>
</dbReference>
<evidence type="ECO:0000256" key="6">
    <source>
        <dbReference type="ARBA" id="ARBA00022801"/>
    </source>
</evidence>
<dbReference type="Pfam" id="PF01522">
    <property type="entry name" value="Polysacc_deac_1"/>
    <property type="match status" value="1"/>
</dbReference>
<evidence type="ECO:0000256" key="3">
    <source>
        <dbReference type="ARBA" id="ARBA00022622"/>
    </source>
</evidence>
<keyword evidence="5 9" id="KW-0732">Signal</keyword>
<evidence type="ECO:0000256" key="4">
    <source>
        <dbReference type="ARBA" id="ARBA00022723"/>
    </source>
</evidence>
<dbReference type="EMBL" id="PUHQ01000005">
    <property type="protein sequence ID" value="KAG0666366.1"/>
    <property type="molecule type" value="Genomic_DNA"/>
</dbReference>
<dbReference type="Proteomes" id="UP000777482">
    <property type="component" value="Unassembled WGS sequence"/>
</dbReference>
<accession>A0A9P7BA04</accession>
<keyword evidence="3" id="KW-0472">Membrane</keyword>
<keyword evidence="3" id="KW-0325">Glycoprotein</keyword>
<dbReference type="GO" id="GO:0016810">
    <property type="term" value="F:hydrolase activity, acting on carbon-nitrogen (but not peptide) bonds"/>
    <property type="evidence" value="ECO:0007669"/>
    <property type="project" value="InterPro"/>
</dbReference>
<comment type="caution">
    <text evidence="11">The sequence shown here is derived from an EMBL/GenBank/DDBJ whole genome shotgun (WGS) entry which is preliminary data.</text>
</comment>
<dbReference type="PANTHER" id="PTHR46471">
    <property type="entry name" value="CHITIN DEACETYLASE"/>
    <property type="match status" value="1"/>
</dbReference>
<comment type="cofactor">
    <cofactor evidence="1">
        <name>Co(2+)</name>
        <dbReference type="ChEBI" id="CHEBI:48828"/>
    </cofactor>
</comment>
<reference evidence="11 12" key="1">
    <citation type="submission" date="2020-11" db="EMBL/GenBank/DDBJ databases">
        <title>Kefir isolates.</title>
        <authorList>
            <person name="Marcisauskas S."/>
            <person name="Kim Y."/>
            <person name="Blasche S."/>
        </authorList>
    </citation>
    <scope>NUCLEOTIDE SEQUENCE [LARGE SCALE GENOMIC DNA]</scope>
    <source>
        <strain evidence="11 12">KR</strain>
    </source>
</reference>
<keyword evidence="12" id="KW-1185">Reference proteome</keyword>
<sequence length="268" mass="29671">MAPPALPLFLLGLLCACSWIFAAASPILLVSNADKSPERNASSSGSLLTRQAGVPLYERCKQAGHLAMTFDDGPYFGGQTATLLEEYGGKGTYFVNGNNWDCIYSQRRANDLIKRYKAGHVIGVHGWSHSDITTLTSEELHYQLDLIEAAFRKILGVKPRFFRPPYGTYDNRSLKILQDRGYSVVLWDFDAEDTTGATPDESIASYEDLLETFPTPHIALNHEATSLFTWGNALVSSPTKQLERQVAATLRGPAMGRQLELARRDRPS</sequence>
<dbReference type="GO" id="GO:0005975">
    <property type="term" value="P:carbohydrate metabolic process"/>
    <property type="evidence" value="ECO:0007669"/>
    <property type="project" value="InterPro"/>
</dbReference>
<proteinExistence type="predicted"/>
<dbReference type="GO" id="GO:0046872">
    <property type="term" value="F:metal ion binding"/>
    <property type="evidence" value="ECO:0007669"/>
    <property type="project" value="UniProtKB-KW"/>
</dbReference>
<keyword evidence="3" id="KW-0336">GPI-anchor</keyword>
<dbReference type="GO" id="GO:0098552">
    <property type="term" value="C:side of membrane"/>
    <property type="evidence" value="ECO:0007669"/>
    <property type="project" value="UniProtKB-KW"/>
</dbReference>
<evidence type="ECO:0000259" key="10">
    <source>
        <dbReference type="PROSITE" id="PS51677"/>
    </source>
</evidence>
<evidence type="ECO:0000256" key="9">
    <source>
        <dbReference type="SAM" id="SignalP"/>
    </source>
</evidence>
<evidence type="ECO:0000256" key="7">
    <source>
        <dbReference type="ARBA" id="ARBA00023277"/>
    </source>
</evidence>
<keyword evidence="4" id="KW-0479">Metal-binding</keyword>
<comment type="subcellular location">
    <subcellularLocation>
        <location evidence="2">Cell membrane</location>
        <topology evidence="2">Lipid-anchor</topology>
        <topology evidence="2">GPI-anchor</topology>
    </subcellularLocation>
</comment>
<dbReference type="GO" id="GO:0005886">
    <property type="term" value="C:plasma membrane"/>
    <property type="evidence" value="ECO:0007669"/>
    <property type="project" value="UniProtKB-SubCell"/>
</dbReference>
<organism evidence="11 12">
    <name type="scientific">Rhodotorula mucilaginosa</name>
    <name type="common">Yeast</name>
    <name type="synonym">Rhodotorula rubra</name>
    <dbReference type="NCBI Taxonomy" id="5537"/>
    <lineage>
        <taxon>Eukaryota</taxon>
        <taxon>Fungi</taxon>
        <taxon>Dikarya</taxon>
        <taxon>Basidiomycota</taxon>
        <taxon>Pucciniomycotina</taxon>
        <taxon>Microbotryomycetes</taxon>
        <taxon>Sporidiobolales</taxon>
        <taxon>Sporidiobolaceae</taxon>
        <taxon>Rhodotorula</taxon>
    </lineage>
</organism>
<dbReference type="AlphaFoldDB" id="A0A9P7BA04"/>
<dbReference type="InterPro" id="IPR011330">
    <property type="entry name" value="Glyco_hydro/deAcase_b/a-brl"/>
</dbReference>
<feature type="domain" description="NodB homology" evidence="10">
    <location>
        <begin position="64"/>
        <end position="268"/>
    </location>
</feature>
<feature type="chain" id="PRO_5040370087" evidence="9">
    <location>
        <begin position="25"/>
        <end position="268"/>
    </location>
</feature>
<keyword evidence="7" id="KW-0119">Carbohydrate metabolism</keyword>
<dbReference type="OrthoDB" id="2125469at2759"/>
<evidence type="ECO:0000313" key="11">
    <source>
        <dbReference type="EMBL" id="KAG0666366.1"/>
    </source>
</evidence>
<keyword evidence="6" id="KW-0378">Hydrolase</keyword>
<dbReference type="Gene3D" id="3.20.20.370">
    <property type="entry name" value="Glycoside hydrolase/deacetylase"/>
    <property type="match status" value="1"/>
</dbReference>
<keyword evidence="8" id="KW-0449">Lipoprotein</keyword>
<protein>
    <submittedName>
        <fullName evidence="11">Carbohydrate esterase 4 protein</fullName>
    </submittedName>
</protein>
<evidence type="ECO:0000256" key="5">
    <source>
        <dbReference type="ARBA" id="ARBA00022729"/>
    </source>
</evidence>
<evidence type="ECO:0000313" key="12">
    <source>
        <dbReference type="Proteomes" id="UP000777482"/>
    </source>
</evidence>
<gene>
    <name evidence="11" type="primary">D25_2</name>
    <name evidence="11" type="ORF">C6P46_004936</name>
</gene>
<evidence type="ECO:0000256" key="8">
    <source>
        <dbReference type="ARBA" id="ARBA00023288"/>
    </source>
</evidence>
<evidence type="ECO:0000256" key="1">
    <source>
        <dbReference type="ARBA" id="ARBA00001941"/>
    </source>
</evidence>
<dbReference type="PANTHER" id="PTHR46471:SF2">
    <property type="entry name" value="CHITIN DEACETYLASE-RELATED"/>
    <property type="match status" value="1"/>
</dbReference>
<dbReference type="PROSITE" id="PS51677">
    <property type="entry name" value="NODB"/>
    <property type="match status" value="1"/>
</dbReference>
<feature type="signal peptide" evidence="9">
    <location>
        <begin position="1"/>
        <end position="24"/>
    </location>
</feature>
<name>A0A9P7BA04_RHOMI</name>
<evidence type="ECO:0000256" key="2">
    <source>
        <dbReference type="ARBA" id="ARBA00004609"/>
    </source>
</evidence>
<dbReference type="SUPFAM" id="SSF88713">
    <property type="entry name" value="Glycoside hydrolase/deacetylase"/>
    <property type="match status" value="1"/>
</dbReference>